<keyword evidence="3" id="KW-1185">Reference proteome</keyword>
<feature type="signal peptide" evidence="1">
    <location>
        <begin position="1"/>
        <end position="19"/>
    </location>
</feature>
<sequence>MKKLWVWLMSIAMLSSVVACGGGHDDHSARRPFGVAGIMEGIWNGNLHSNLTGRDTGMFVIVTAGGAFSLITNDCGQISANIAADGSFFSGAGTTYLQTNCDGADVTAAPFTVSAGPVQPFQIAGEFDHRTGTAFANYTTANDSGTISFLGFYQDYFDESGTLLRTTGAYSISRTLTALSIDANGNLSYRDAAGQIFPGTLSTIDPTVDVYRMTLHVGSQTLTGMATLVDDGHGRNNDFLFAVANAALAYNAELRRN</sequence>
<dbReference type="RefSeq" id="WP_187639278.1">
    <property type="nucleotide sequence ID" value="NZ_VZQQ01000101.1"/>
</dbReference>
<protein>
    <recommendedName>
        <fullName evidence="4">Lipoprotein</fullName>
    </recommendedName>
</protein>
<proteinExistence type="predicted"/>
<reference evidence="2 3" key="1">
    <citation type="submission" date="2019-09" db="EMBL/GenBank/DDBJ databases">
        <title>Paraburkholderia podalyriae sp. nov., A South African Podalyria-associated rhizobium.</title>
        <authorList>
            <person name="Mavima L."/>
            <person name="Beukes C.W."/>
            <person name="Palmer M."/>
            <person name="De Meyer S.E."/>
            <person name="James E.K."/>
            <person name="Maluk M."/>
            <person name="Avontuur J.R."/>
            <person name="Chan W.Y."/>
            <person name="Venter S.N."/>
            <person name="Steenkamp E.T."/>
        </authorList>
    </citation>
    <scope>NUCLEOTIDE SEQUENCE [LARGE SCALE GENOMIC DNA]</scope>
    <source>
        <strain evidence="2 3">WC7.3b</strain>
    </source>
</reference>
<comment type="caution">
    <text evidence="2">The sequence shown here is derived from an EMBL/GenBank/DDBJ whole genome shotgun (WGS) entry which is preliminary data.</text>
</comment>
<evidence type="ECO:0000313" key="3">
    <source>
        <dbReference type="Proteomes" id="UP000736373"/>
    </source>
</evidence>
<evidence type="ECO:0008006" key="4">
    <source>
        <dbReference type="Google" id="ProtNLM"/>
    </source>
</evidence>
<name>A0ABR7Q1K0_9BURK</name>
<keyword evidence="1" id="KW-0732">Signal</keyword>
<gene>
    <name evidence="2" type="ORF">F6X42_40240</name>
</gene>
<dbReference type="Proteomes" id="UP000736373">
    <property type="component" value="Unassembled WGS sequence"/>
</dbReference>
<dbReference type="PROSITE" id="PS51257">
    <property type="entry name" value="PROKAR_LIPOPROTEIN"/>
    <property type="match status" value="1"/>
</dbReference>
<organism evidence="2 3">
    <name type="scientific">Paraburkholderia podalyriae</name>
    <dbReference type="NCBI Taxonomy" id="1938811"/>
    <lineage>
        <taxon>Bacteria</taxon>
        <taxon>Pseudomonadati</taxon>
        <taxon>Pseudomonadota</taxon>
        <taxon>Betaproteobacteria</taxon>
        <taxon>Burkholderiales</taxon>
        <taxon>Burkholderiaceae</taxon>
        <taxon>Paraburkholderia</taxon>
    </lineage>
</organism>
<dbReference type="EMBL" id="VZQQ01000101">
    <property type="protein sequence ID" value="MBC8752417.1"/>
    <property type="molecule type" value="Genomic_DNA"/>
</dbReference>
<evidence type="ECO:0000256" key="1">
    <source>
        <dbReference type="SAM" id="SignalP"/>
    </source>
</evidence>
<accession>A0ABR7Q1K0</accession>
<feature type="chain" id="PRO_5045085737" description="Lipoprotein" evidence="1">
    <location>
        <begin position="20"/>
        <end position="257"/>
    </location>
</feature>
<evidence type="ECO:0000313" key="2">
    <source>
        <dbReference type="EMBL" id="MBC8752417.1"/>
    </source>
</evidence>